<protein>
    <submittedName>
        <fullName evidence="1">Uncharacterized protein</fullName>
    </submittedName>
</protein>
<gene>
    <name evidence="1" type="ORF">BOTCAL_0496g00040</name>
</gene>
<evidence type="ECO:0000313" key="1">
    <source>
        <dbReference type="EMBL" id="TEY38128.1"/>
    </source>
</evidence>
<keyword evidence="2" id="KW-1185">Reference proteome</keyword>
<sequence length="129" mass="14624">MDDLVTRKLISRIIVHEDHQTLPQAAWMTRSIIVGSGRSPNIFPLLYVSKKLAVVYEILASLTINSLLVHDILMEQFSTPNNIKAQPRNINFLNISHWCHRALGLVSVRLDNNIKVIVVDHQTMSKNSS</sequence>
<dbReference type="Proteomes" id="UP000297299">
    <property type="component" value="Unassembled WGS sequence"/>
</dbReference>
<name>A0A4Y8CMA0_9HELO</name>
<dbReference type="OrthoDB" id="10341005at2759"/>
<reference evidence="1 2" key="1">
    <citation type="submission" date="2017-11" db="EMBL/GenBank/DDBJ databases">
        <title>Comparative genomics of Botrytis spp.</title>
        <authorList>
            <person name="Valero-Jimenez C.A."/>
            <person name="Tapia P."/>
            <person name="Veloso J."/>
            <person name="Silva-Moreno E."/>
            <person name="Staats M."/>
            <person name="Valdes J.H."/>
            <person name="Van Kan J.A.L."/>
        </authorList>
    </citation>
    <scope>NUCLEOTIDE SEQUENCE [LARGE SCALE GENOMIC DNA]</scope>
    <source>
        <strain evidence="1 2">MUCL2830</strain>
    </source>
</reference>
<comment type="caution">
    <text evidence="1">The sequence shown here is derived from an EMBL/GenBank/DDBJ whole genome shotgun (WGS) entry which is preliminary data.</text>
</comment>
<organism evidence="1 2">
    <name type="scientific">Botryotinia calthae</name>
    <dbReference type="NCBI Taxonomy" id="38488"/>
    <lineage>
        <taxon>Eukaryota</taxon>
        <taxon>Fungi</taxon>
        <taxon>Dikarya</taxon>
        <taxon>Ascomycota</taxon>
        <taxon>Pezizomycotina</taxon>
        <taxon>Leotiomycetes</taxon>
        <taxon>Helotiales</taxon>
        <taxon>Sclerotiniaceae</taxon>
        <taxon>Botryotinia</taxon>
    </lineage>
</organism>
<dbReference type="EMBL" id="PHWZ01000495">
    <property type="protein sequence ID" value="TEY38128.1"/>
    <property type="molecule type" value="Genomic_DNA"/>
</dbReference>
<dbReference type="AlphaFoldDB" id="A0A4Y8CMA0"/>
<evidence type="ECO:0000313" key="2">
    <source>
        <dbReference type="Proteomes" id="UP000297299"/>
    </source>
</evidence>
<proteinExistence type="predicted"/>
<accession>A0A4Y8CMA0</accession>